<dbReference type="HOGENOM" id="CLU_090940_1_1_9"/>
<evidence type="ECO:0000313" key="4">
    <source>
        <dbReference type="EMBL" id="EMZ26112.1"/>
    </source>
</evidence>
<dbReference type="GO" id="GO:0019305">
    <property type="term" value="P:dTDP-rhamnose biosynthetic process"/>
    <property type="evidence" value="ECO:0007669"/>
    <property type="project" value="UniProtKB-UniRule"/>
</dbReference>
<feature type="active site" description="Proton donor" evidence="1">
    <location>
        <position position="133"/>
    </location>
</feature>
<dbReference type="InterPro" id="IPR014710">
    <property type="entry name" value="RmlC-like_jellyroll"/>
</dbReference>
<evidence type="ECO:0000256" key="1">
    <source>
        <dbReference type="PIRSR" id="PIRSR600888-1"/>
    </source>
</evidence>
<dbReference type="GO" id="GO:0000271">
    <property type="term" value="P:polysaccharide biosynthetic process"/>
    <property type="evidence" value="ECO:0007669"/>
    <property type="project" value="TreeGrafter"/>
</dbReference>
<reference evidence="4 5" key="1">
    <citation type="journal article" date="2014" name="Genome Announc.">
        <title>Draft genome sequences of the altered schaedler flora, a defined bacterial community from gnotobiotic mice.</title>
        <authorList>
            <person name="Wannemuehler M.J."/>
            <person name="Overstreet A.M."/>
            <person name="Ward D.V."/>
            <person name="Phillips G.J."/>
        </authorList>
    </citation>
    <scope>NUCLEOTIDE SEQUENCE [LARGE SCALE GENOMIC DNA]</scope>
    <source>
        <strain evidence="4 5">ASF492</strain>
    </source>
</reference>
<dbReference type="InterPro" id="IPR000888">
    <property type="entry name" value="RmlC-like"/>
</dbReference>
<comment type="pathway">
    <text evidence="3">Carbohydrate biosynthesis; dTDP-L-rhamnose biosynthesis.</text>
</comment>
<keyword evidence="3" id="KW-0413">Isomerase</keyword>
<comment type="caution">
    <text evidence="4">The sequence shown here is derived from an EMBL/GenBank/DDBJ whole genome shotgun (WGS) entry which is preliminary data.</text>
</comment>
<evidence type="ECO:0000256" key="2">
    <source>
        <dbReference type="PIRSR" id="PIRSR600888-3"/>
    </source>
</evidence>
<dbReference type="Pfam" id="PF00908">
    <property type="entry name" value="dTDP_sugar_isom"/>
    <property type="match status" value="1"/>
</dbReference>
<dbReference type="CDD" id="cd00438">
    <property type="entry name" value="cupin_RmlC"/>
    <property type="match status" value="1"/>
</dbReference>
<feature type="site" description="Participates in a stacking interaction with the thymidine ring of dTDP-4-oxo-6-deoxyglucose" evidence="2">
    <location>
        <position position="139"/>
    </location>
</feature>
<dbReference type="Gene3D" id="2.60.120.10">
    <property type="entry name" value="Jelly Rolls"/>
    <property type="match status" value="1"/>
</dbReference>
<dbReference type="NCBIfam" id="TIGR01221">
    <property type="entry name" value="rmlC"/>
    <property type="match status" value="1"/>
</dbReference>
<comment type="function">
    <text evidence="3">Catalyzes the epimerization of the C3' and C5'positions of dTDP-6-deoxy-D-xylo-4-hexulose, forming dTDP-6-deoxy-L-lyxo-4-hexulose.</text>
</comment>
<dbReference type="Proteomes" id="UP000012589">
    <property type="component" value="Unassembled WGS sequence"/>
</dbReference>
<dbReference type="PANTHER" id="PTHR21047">
    <property type="entry name" value="DTDP-6-DEOXY-D-GLUCOSE-3,5 EPIMERASE"/>
    <property type="match status" value="1"/>
</dbReference>
<accession>N2A9S9</accession>
<feature type="active site" description="Proton acceptor" evidence="1">
    <location>
        <position position="64"/>
    </location>
</feature>
<dbReference type="EMBL" id="AQFT01000085">
    <property type="protein sequence ID" value="EMZ26112.1"/>
    <property type="molecule type" value="Genomic_DNA"/>
</dbReference>
<keyword evidence="5" id="KW-1185">Reference proteome</keyword>
<sequence>MGKITITTCDIEGLYEIEPTVFGDARGYFMETYNYQDFKEAGIPVQFVQDNQSASKKGVLRGLHFQIRYPQDKLVRVIRGEVFDVAVDLRKGSATYGKWHGVRLSEENKKQFFIPKDFAHGFLVLSDYAEFAYKCTDFYHPNDEGGLIWNDPQIGIEWPIPEGMELIMADKDRQWGDFQEFTKKYRG</sequence>
<name>N2A9S9_9FIRM</name>
<comment type="catalytic activity">
    <reaction evidence="3">
        <text>dTDP-4-dehydro-6-deoxy-alpha-D-glucose = dTDP-4-dehydro-beta-L-rhamnose</text>
        <dbReference type="Rhea" id="RHEA:16969"/>
        <dbReference type="ChEBI" id="CHEBI:57649"/>
        <dbReference type="ChEBI" id="CHEBI:62830"/>
        <dbReference type="EC" id="5.1.3.13"/>
    </reaction>
</comment>
<evidence type="ECO:0000256" key="3">
    <source>
        <dbReference type="RuleBase" id="RU364069"/>
    </source>
</evidence>
<protein>
    <recommendedName>
        <fullName evidence="3">dTDP-4-dehydrorhamnose 3,5-epimerase</fullName>
        <ecNumber evidence="3">5.1.3.13</ecNumber>
    </recommendedName>
    <alternativeName>
        <fullName evidence="3">Thymidine diphospho-4-keto-rhamnose 3,5-epimerase</fullName>
    </alternativeName>
</protein>
<dbReference type="GO" id="GO:0008830">
    <property type="term" value="F:dTDP-4-dehydrorhamnose 3,5-epimerase activity"/>
    <property type="evidence" value="ECO:0007669"/>
    <property type="project" value="UniProtKB-UniRule"/>
</dbReference>
<dbReference type="PATRIC" id="fig|1235802.3.peg.2755"/>
<gene>
    <name evidence="4" type="ORF">C823_02605</name>
</gene>
<dbReference type="UniPathway" id="UPA00124"/>
<comment type="subunit">
    <text evidence="3">Homodimer.</text>
</comment>
<comment type="similarity">
    <text evidence="3">Belongs to the dTDP-4-dehydrorhamnose 3,5-epimerase family.</text>
</comment>
<dbReference type="EC" id="5.1.3.13" evidence="3"/>
<dbReference type="OrthoDB" id="9800680at2"/>
<dbReference type="SUPFAM" id="SSF51182">
    <property type="entry name" value="RmlC-like cupins"/>
    <property type="match status" value="1"/>
</dbReference>
<dbReference type="PANTHER" id="PTHR21047:SF2">
    <property type="entry name" value="THYMIDINE DIPHOSPHO-4-KETO-RHAMNOSE 3,5-EPIMERASE"/>
    <property type="match status" value="1"/>
</dbReference>
<dbReference type="AlphaFoldDB" id="N2A9S9"/>
<dbReference type="eggNOG" id="COG1898">
    <property type="taxonomic scope" value="Bacteria"/>
</dbReference>
<dbReference type="InterPro" id="IPR011051">
    <property type="entry name" value="RmlC_Cupin_sf"/>
</dbReference>
<dbReference type="STRING" id="1235802.C823_02605"/>
<organism evidence="4 5">
    <name type="scientific">Eubacterium plexicaudatum ASF492</name>
    <dbReference type="NCBI Taxonomy" id="1235802"/>
    <lineage>
        <taxon>Bacteria</taxon>
        <taxon>Bacillati</taxon>
        <taxon>Bacillota</taxon>
        <taxon>Clostridia</taxon>
        <taxon>Eubacteriales</taxon>
        <taxon>Eubacteriaceae</taxon>
        <taxon>Eubacterium</taxon>
    </lineage>
</organism>
<proteinExistence type="inferred from homology"/>
<evidence type="ECO:0000313" key="5">
    <source>
        <dbReference type="Proteomes" id="UP000012589"/>
    </source>
</evidence>
<dbReference type="GO" id="GO:0005829">
    <property type="term" value="C:cytosol"/>
    <property type="evidence" value="ECO:0007669"/>
    <property type="project" value="TreeGrafter"/>
</dbReference>